<proteinExistence type="predicted"/>
<evidence type="ECO:0000313" key="1">
    <source>
        <dbReference type="EMBL" id="MXU91960.1"/>
    </source>
</evidence>
<protein>
    <submittedName>
        <fullName evidence="1">Uncharacterized protein</fullName>
    </submittedName>
</protein>
<name>A0A6B0UQ71_IXORI</name>
<dbReference type="EMBL" id="GIFC01009877">
    <property type="protein sequence ID" value="MXU91960.1"/>
    <property type="molecule type" value="Transcribed_RNA"/>
</dbReference>
<sequence length="127" mass="13082">MPQLVLVSVVAHGAEVVVGTLGALPADAEDGLLPAGVAHGALVLDACRSAVDDTQVVGARTPIIGSSTVVPDDHDFLGRFEVPYRAEVPVAAVLFAPFPVGSPHHPGPDAVHDIRPVGSRRPARIHV</sequence>
<organism evidence="1">
    <name type="scientific">Ixodes ricinus</name>
    <name type="common">Common tick</name>
    <name type="synonym">Acarus ricinus</name>
    <dbReference type="NCBI Taxonomy" id="34613"/>
    <lineage>
        <taxon>Eukaryota</taxon>
        <taxon>Metazoa</taxon>
        <taxon>Ecdysozoa</taxon>
        <taxon>Arthropoda</taxon>
        <taxon>Chelicerata</taxon>
        <taxon>Arachnida</taxon>
        <taxon>Acari</taxon>
        <taxon>Parasitiformes</taxon>
        <taxon>Ixodida</taxon>
        <taxon>Ixodoidea</taxon>
        <taxon>Ixodidae</taxon>
        <taxon>Ixodinae</taxon>
        <taxon>Ixodes</taxon>
    </lineage>
</organism>
<dbReference type="AlphaFoldDB" id="A0A6B0UQ71"/>
<reference evidence="1" key="1">
    <citation type="submission" date="2019-12" db="EMBL/GenBank/DDBJ databases">
        <title>An insight into the sialome of adult female Ixodes ricinus ticks feeding for 6 days.</title>
        <authorList>
            <person name="Perner J."/>
            <person name="Ribeiro J.M.C."/>
        </authorList>
    </citation>
    <scope>NUCLEOTIDE SEQUENCE</scope>
    <source>
        <strain evidence="1">Semi-engorged</strain>
        <tissue evidence="1">Salivary glands</tissue>
    </source>
</reference>
<accession>A0A6B0UQ71</accession>